<comment type="caution">
    <text evidence="13">The sequence shown here is derived from an EMBL/GenBank/DDBJ whole genome shotgun (WGS) entry which is preliminary data.</text>
</comment>
<keyword evidence="9 10" id="KW-0472">Membrane</keyword>
<comment type="subcellular location">
    <subcellularLocation>
        <location evidence="10">Cell membrane</location>
        <topology evidence="10">Single-pass type II membrane protein</topology>
    </subcellularLocation>
    <subcellularLocation>
        <location evidence="1">Membrane</location>
    </subcellularLocation>
</comment>
<dbReference type="RefSeq" id="WP_161390312.1">
    <property type="nucleotide sequence ID" value="NZ_JBHSCP010000001.1"/>
</dbReference>
<dbReference type="NCBIfam" id="NF009727">
    <property type="entry name" value="PRK13254.1-1"/>
    <property type="match status" value="1"/>
</dbReference>
<name>A0A6I4TTX7_9SPHN</name>
<evidence type="ECO:0000256" key="5">
    <source>
        <dbReference type="ARBA" id="ARBA00022748"/>
    </source>
</evidence>
<dbReference type="HAMAP" id="MF_01959">
    <property type="entry name" value="CcmE"/>
    <property type="match status" value="1"/>
</dbReference>
<proteinExistence type="inferred from homology"/>
<dbReference type="InterPro" id="IPR036127">
    <property type="entry name" value="CcmE-like_sf"/>
</dbReference>
<evidence type="ECO:0000256" key="9">
    <source>
        <dbReference type="ARBA" id="ARBA00023136"/>
    </source>
</evidence>
<gene>
    <name evidence="10 13" type="primary">ccmE</name>
    <name evidence="10" type="synonym">cycJ</name>
    <name evidence="13" type="ORF">GRI97_06850</name>
</gene>
<evidence type="ECO:0000256" key="6">
    <source>
        <dbReference type="ARBA" id="ARBA00022968"/>
    </source>
</evidence>
<dbReference type="Proteomes" id="UP000469430">
    <property type="component" value="Unassembled WGS sequence"/>
</dbReference>
<dbReference type="GO" id="GO:0017004">
    <property type="term" value="P:cytochrome complex assembly"/>
    <property type="evidence" value="ECO:0007669"/>
    <property type="project" value="UniProtKB-KW"/>
</dbReference>
<accession>A0A6I4TTX7</accession>
<evidence type="ECO:0000256" key="11">
    <source>
        <dbReference type="PIRSR" id="PIRSR604329-50"/>
    </source>
</evidence>
<dbReference type="GO" id="GO:0017003">
    <property type="term" value="P:protein-heme linkage"/>
    <property type="evidence" value="ECO:0007669"/>
    <property type="project" value="UniProtKB-UniRule"/>
</dbReference>
<keyword evidence="10" id="KW-1003">Cell membrane</keyword>
<evidence type="ECO:0000256" key="4">
    <source>
        <dbReference type="ARBA" id="ARBA00022723"/>
    </source>
</evidence>
<keyword evidence="7 10" id="KW-1133">Transmembrane helix</keyword>
<feature type="binding site" description="axial binding residue" evidence="10 11">
    <location>
        <position position="136"/>
    </location>
    <ligand>
        <name>heme</name>
        <dbReference type="ChEBI" id="CHEBI:30413"/>
    </ligand>
    <ligandPart>
        <name>Fe</name>
        <dbReference type="ChEBI" id="CHEBI:18248"/>
    </ligandPart>
</feature>
<evidence type="ECO:0000313" key="13">
    <source>
        <dbReference type="EMBL" id="MXO98700.1"/>
    </source>
</evidence>
<dbReference type="AlphaFoldDB" id="A0A6I4TTX7"/>
<dbReference type="NCBIfam" id="NF009731">
    <property type="entry name" value="PRK13254.1-5"/>
    <property type="match status" value="1"/>
</dbReference>
<keyword evidence="14" id="KW-1185">Reference proteome</keyword>
<comment type="function">
    <text evidence="10">Heme chaperone required for the biogenesis of c-type cytochromes. Transiently binds heme delivered by CcmC and transfers the heme to apo-cytochromes in a process facilitated by CcmF and CcmH.</text>
</comment>
<evidence type="ECO:0000256" key="2">
    <source>
        <dbReference type="ARBA" id="ARBA00022617"/>
    </source>
</evidence>
<keyword evidence="6 10" id="KW-0735">Signal-anchor</keyword>
<dbReference type="GO" id="GO:0046872">
    <property type="term" value="F:metal ion binding"/>
    <property type="evidence" value="ECO:0007669"/>
    <property type="project" value="UniProtKB-KW"/>
</dbReference>
<dbReference type="Pfam" id="PF03100">
    <property type="entry name" value="CcmE"/>
    <property type="match status" value="1"/>
</dbReference>
<dbReference type="PANTHER" id="PTHR34128:SF2">
    <property type="entry name" value="CYTOCHROME C-TYPE BIOGENESIS PROTEIN CCME HOMOLOG, MITOCHONDRIAL"/>
    <property type="match status" value="1"/>
</dbReference>
<comment type="similarity">
    <text evidence="10">Belongs to the CcmE/CycJ family.</text>
</comment>
<dbReference type="GO" id="GO:0005886">
    <property type="term" value="C:plasma membrane"/>
    <property type="evidence" value="ECO:0007669"/>
    <property type="project" value="UniProtKB-SubCell"/>
</dbReference>
<keyword evidence="3 10" id="KW-0812">Transmembrane</keyword>
<evidence type="ECO:0000256" key="12">
    <source>
        <dbReference type="SAM" id="Phobius"/>
    </source>
</evidence>
<dbReference type="PANTHER" id="PTHR34128">
    <property type="entry name" value="CYTOCHROME C-TYPE BIOGENESIS PROTEIN CCME HOMOLOG, MITOCHONDRIAL"/>
    <property type="match status" value="1"/>
</dbReference>
<dbReference type="EMBL" id="WTYJ01000001">
    <property type="protein sequence ID" value="MXO98700.1"/>
    <property type="molecule type" value="Genomic_DNA"/>
</dbReference>
<evidence type="ECO:0000256" key="1">
    <source>
        <dbReference type="ARBA" id="ARBA00004370"/>
    </source>
</evidence>
<evidence type="ECO:0000256" key="8">
    <source>
        <dbReference type="ARBA" id="ARBA00023004"/>
    </source>
</evidence>
<keyword evidence="5 10" id="KW-0201">Cytochrome c-type biogenesis</keyword>
<evidence type="ECO:0000256" key="7">
    <source>
        <dbReference type="ARBA" id="ARBA00022989"/>
    </source>
</evidence>
<feature type="transmembrane region" description="Helical" evidence="12">
    <location>
        <begin position="17"/>
        <end position="38"/>
    </location>
</feature>
<evidence type="ECO:0000256" key="3">
    <source>
        <dbReference type="ARBA" id="ARBA00022692"/>
    </source>
</evidence>
<feature type="binding site" description="covalent" evidence="10 11">
    <location>
        <position position="132"/>
    </location>
    <ligand>
        <name>heme</name>
        <dbReference type="ChEBI" id="CHEBI:30413"/>
    </ligand>
</feature>
<feature type="topological domain" description="Extracellular" evidence="10">
    <location>
        <begin position="38"/>
        <end position="158"/>
    </location>
</feature>
<dbReference type="SUPFAM" id="SSF82093">
    <property type="entry name" value="Heme chaperone CcmE"/>
    <property type="match status" value="1"/>
</dbReference>
<evidence type="ECO:0000313" key="14">
    <source>
        <dbReference type="Proteomes" id="UP000469430"/>
    </source>
</evidence>
<dbReference type="InterPro" id="IPR012340">
    <property type="entry name" value="NA-bd_OB-fold"/>
</dbReference>
<dbReference type="Gene3D" id="2.40.50.140">
    <property type="entry name" value="Nucleic acid-binding proteins"/>
    <property type="match status" value="1"/>
</dbReference>
<keyword evidence="4 10" id="KW-0479">Metal-binding</keyword>
<dbReference type="OrthoDB" id="9793584at2"/>
<sequence>MSGSALTGGLKPKHQRLVLAVLALVAIIAAGILAAWALRNQASYFYVPSEMQANPPEFGRAVRLGGMVEAGSLSTAADGVTWNFVVGDGEARVPVVFTGIVPDLFVEGSGVVAEGSLRQDGTFVADNLLAKHDENYMPRELENMTPDQVRQTVAETTE</sequence>
<keyword evidence="2 10" id="KW-0349">Heme</keyword>
<feature type="topological domain" description="Cytoplasmic" evidence="10">
    <location>
        <begin position="1"/>
        <end position="16"/>
    </location>
</feature>
<evidence type="ECO:0000256" key="10">
    <source>
        <dbReference type="HAMAP-Rule" id="MF_01959"/>
    </source>
</evidence>
<reference evidence="13 14" key="1">
    <citation type="submission" date="2019-12" db="EMBL/GenBank/DDBJ databases">
        <title>Genomic-based taxomic classification of the family Erythrobacteraceae.</title>
        <authorList>
            <person name="Xu L."/>
        </authorList>
    </citation>
    <scope>NUCLEOTIDE SEQUENCE [LARGE SCALE GENOMIC DNA]</scope>
    <source>
        <strain evidence="13 14">S36</strain>
    </source>
</reference>
<dbReference type="GO" id="GO:0020037">
    <property type="term" value="F:heme binding"/>
    <property type="evidence" value="ECO:0007669"/>
    <property type="project" value="InterPro"/>
</dbReference>
<dbReference type="InterPro" id="IPR004329">
    <property type="entry name" value="CcmE"/>
</dbReference>
<organism evidence="13 14">
    <name type="scientific">Croceibacterium xixiisoli</name>
    <dbReference type="NCBI Taxonomy" id="1476466"/>
    <lineage>
        <taxon>Bacteria</taxon>
        <taxon>Pseudomonadati</taxon>
        <taxon>Pseudomonadota</taxon>
        <taxon>Alphaproteobacteria</taxon>
        <taxon>Sphingomonadales</taxon>
        <taxon>Erythrobacteraceae</taxon>
        <taxon>Croceibacterium</taxon>
    </lineage>
</organism>
<keyword evidence="8 10" id="KW-0408">Iron</keyword>
<protein>
    <recommendedName>
        <fullName evidence="10">Cytochrome c-type biogenesis protein CcmE</fullName>
    </recommendedName>
    <alternativeName>
        <fullName evidence="10">Cytochrome c maturation protein E</fullName>
    </alternativeName>
    <alternativeName>
        <fullName evidence="10">Heme chaperone CcmE</fullName>
    </alternativeName>
</protein>